<evidence type="ECO:0000256" key="12">
    <source>
        <dbReference type="SAM" id="MobiDB-lite"/>
    </source>
</evidence>
<evidence type="ECO:0000256" key="6">
    <source>
        <dbReference type="ARBA" id="ARBA00023002"/>
    </source>
</evidence>
<dbReference type="GO" id="GO:0046872">
    <property type="term" value="F:metal ion binding"/>
    <property type="evidence" value="ECO:0007669"/>
    <property type="project" value="UniProtKB-KW"/>
</dbReference>
<dbReference type="Pfam" id="PF02628">
    <property type="entry name" value="COX15-CtaA"/>
    <property type="match status" value="1"/>
</dbReference>
<evidence type="ECO:0000256" key="5">
    <source>
        <dbReference type="ARBA" id="ARBA00022989"/>
    </source>
</evidence>
<feature type="transmembrane region" description="Helical" evidence="13">
    <location>
        <begin position="425"/>
        <end position="449"/>
    </location>
</feature>
<comment type="cofactor">
    <cofactor evidence="1">
        <name>heme b</name>
        <dbReference type="ChEBI" id="CHEBI:60344"/>
    </cofactor>
</comment>
<protein>
    <submittedName>
        <fullName evidence="14">CYFA0S22e01398g1_1</fullName>
    </submittedName>
</protein>
<dbReference type="GO" id="GO:0005743">
    <property type="term" value="C:mitochondrial inner membrane"/>
    <property type="evidence" value="ECO:0007669"/>
    <property type="project" value="TreeGrafter"/>
</dbReference>
<evidence type="ECO:0000256" key="1">
    <source>
        <dbReference type="ARBA" id="ARBA00001970"/>
    </source>
</evidence>
<dbReference type="PANTHER" id="PTHR23289">
    <property type="entry name" value="CYTOCHROME C OXIDASE ASSEMBLY PROTEIN COX15"/>
    <property type="match status" value="1"/>
</dbReference>
<comment type="subcellular location">
    <subcellularLocation>
        <location evidence="2">Membrane</location>
        <topology evidence="2">Multi-pass membrane protein</topology>
    </subcellularLocation>
</comment>
<sequence>MASTLSRSRFFFMRNASVLNTVKASSLKNFTLASSTPLSMTGKSSILSSANTKGLFQSNFKSFAAIARRSITTSATNKNTISLDSTSTTTESTTEPKTKSRKRPLINSSSSVGYWLIGTSGLVFGIVVLGGLTRLTESGLSITEWKPVTGAIPPLNEAEWIEEFNKYKESPEFKQINAHITLEEFKFIFFMEWAHRLVGRTIGAVLLIPAIYFAATRKTSARINNRLVILTMLLGLQGAIGWWMVKSGLDEEQLEERRSKPTVSQYRLTTHLAAAFVLYLGMVWTGLEILRENRWIKDPKKSLELFQQLDNPALRPLRRISIALLALTFLTAMSGGMVAGLDAGLIYNTFPHMGDNIVPSKRELFDDNFARKEDKSDKVWRNLLENPTTVQLVHRILATTTFFSVLAAHMYAIKMKHVIPRTANKAMHGMMGFVTLQVALGITTLLYLVPIPLASAHQAGALALLTSSLVFASRLRKPRAAIRVLTSGLYAQQLKKAKEGSKILSEVSKLAK</sequence>
<proteinExistence type="inferred from homology"/>
<dbReference type="GO" id="GO:0016653">
    <property type="term" value="F:oxidoreductase activity, acting on NAD(P)H, heme protein as acceptor"/>
    <property type="evidence" value="ECO:0007669"/>
    <property type="project" value="TreeGrafter"/>
</dbReference>
<feature type="transmembrane region" description="Helical" evidence="13">
    <location>
        <begin position="265"/>
        <end position="287"/>
    </location>
</feature>
<feature type="transmembrane region" description="Helical" evidence="13">
    <location>
        <begin position="455"/>
        <end position="473"/>
    </location>
</feature>
<dbReference type="EMBL" id="LK052907">
    <property type="protein sequence ID" value="CDR46221.1"/>
    <property type="molecule type" value="Genomic_DNA"/>
</dbReference>
<feature type="transmembrane region" description="Helical" evidence="13">
    <location>
        <begin position="112"/>
        <end position="132"/>
    </location>
</feature>
<evidence type="ECO:0000256" key="10">
    <source>
        <dbReference type="ARBA" id="ARBA00044501"/>
    </source>
</evidence>
<keyword evidence="7" id="KW-0408">Iron</keyword>
<dbReference type="InterPro" id="IPR023754">
    <property type="entry name" value="HemeA_Synthase_type2"/>
</dbReference>
<name>A0A061BGT8_CYBFA</name>
<evidence type="ECO:0000256" key="4">
    <source>
        <dbReference type="ARBA" id="ARBA00022723"/>
    </source>
</evidence>
<evidence type="ECO:0000256" key="11">
    <source>
        <dbReference type="ARBA" id="ARBA00048044"/>
    </source>
</evidence>
<dbReference type="HAMAP" id="MF_01665">
    <property type="entry name" value="HemeA_synth_type2"/>
    <property type="match status" value="1"/>
</dbReference>
<dbReference type="GO" id="GO:0006784">
    <property type="term" value="P:heme A biosynthetic process"/>
    <property type="evidence" value="ECO:0007669"/>
    <property type="project" value="InterPro"/>
</dbReference>
<comment type="pathway">
    <text evidence="10">Porphyrin-containing compound metabolism; heme A biosynthesis; heme A from heme O: step 1/1.</text>
</comment>
<keyword evidence="5 13" id="KW-1133">Transmembrane helix</keyword>
<keyword evidence="3 13" id="KW-0812">Transmembrane</keyword>
<evidence type="ECO:0000313" key="14">
    <source>
        <dbReference type="EMBL" id="CDR46221.1"/>
    </source>
</evidence>
<feature type="transmembrane region" description="Helical" evidence="13">
    <location>
        <begin position="227"/>
        <end position="245"/>
    </location>
</feature>
<gene>
    <name evidence="14" type="ORF">CYFA0S_22e01398g</name>
</gene>
<evidence type="ECO:0000256" key="13">
    <source>
        <dbReference type="SAM" id="Phobius"/>
    </source>
</evidence>
<evidence type="ECO:0000256" key="3">
    <source>
        <dbReference type="ARBA" id="ARBA00022692"/>
    </source>
</evidence>
<keyword evidence="4" id="KW-0479">Metal-binding</keyword>
<feature type="transmembrane region" description="Helical" evidence="13">
    <location>
        <begin position="322"/>
        <end position="347"/>
    </location>
</feature>
<evidence type="ECO:0000256" key="8">
    <source>
        <dbReference type="ARBA" id="ARBA00023133"/>
    </source>
</evidence>
<comment type="catalytic activity">
    <reaction evidence="11">
        <text>Fe(II)-heme o + 2 A + H2O = Fe(II)-heme a + 2 AH2</text>
        <dbReference type="Rhea" id="RHEA:63388"/>
        <dbReference type="ChEBI" id="CHEBI:13193"/>
        <dbReference type="ChEBI" id="CHEBI:15377"/>
        <dbReference type="ChEBI" id="CHEBI:17499"/>
        <dbReference type="ChEBI" id="CHEBI:60530"/>
        <dbReference type="ChEBI" id="CHEBI:61715"/>
        <dbReference type="EC" id="1.17.99.9"/>
    </reaction>
    <physiologicalReaction direction="left-to-right" evidence="11">
        <dbReference type="Rhea" id="RHEA:63389"/>
    </physiologicalReaction>
</comment>
<reference evidence="14" key="1">
    <citation type="journal article" date="2014" name="Genome Announc.">
        <title>Genome sequence of the yeast Cyberlindnera fabianii (Hansenula fabianii).</title>
        <authorList>
            <person name="Freel K.C."/>
            <person name="Sarilar V."/>
            <person name="Neuveglise C."/>
            <person name="Devillers H."/>
            <person name="Friedrich A."/>
            <person name="Schacherer J."/>
        </authorList>
    </citation>
    <scope>NUCLEOTIDE SEQUENCE</scope>
    <source>
        <strain evidence="14">YJS4271</strain>
    </source>
</reference>
<evidence type="ECO:0000256" key="2">
    <source>
        <dbReference type="ARBA" id="ARBA00004141"/>
    </source>
</evidence>
<keyword evidence="9 13" id="KW-0472">Membrane</keyword>
<feature type="compositionally biased region" description="Low complexity" evidence="12">
    <location>
        <begin position="85"/>
        <end position="95"/>
    </location>
</feature>
<dbReference type="PhylomeDB" id="A0A061BGT8"/>
<keyword evidence="8" id="KW-0350">Heme biosynthesis</keyword>
<feature type="region of interest" description="Disordered" evidence="12">
    <location>
        <begin position="80"/>
        <end position="105"/>
    </location>
</feature>
<feature type="transmembrane region" description="Helical" evidence="13">
    <location>
        <begin position="392"/>
        <end position="413"/>
    </location>
</feature>
<feature type="transmembrane region" description="Helical" evidence="13">
    <location>
        <begin position="197"/>
        <end position="215"/>
    </location>
</feature>
<dbReference type="OrthoDB" id="1726137at2759"/>
<keyword evidence="6" id="KW-0560">Oxidoreductase</keyword>
<dbReference type="PANTHER" id="PTHR23289:SF2">
    <property type="entry name" value="CYTOCHROME C OXIDASE ASSEMBLY PROTEIN COX15 HOMOLOG"/>
    <property type="match status" value="1"/>
</dbReference>
<evidence type="ECO:0000256" key="7">
    <source>
        <dbReference type="ARBA" id="ARBA00023004"/>
    </source>
</evidence>
<dbReference type="VEuPathDB" id="FungiDB:BON22_1976"/>
<dbReference type="InterPro" id="IPR003780">
    <property type="entry name" value="COX15/CtaA_fam"/>
</dbReference>
<accession>A0A061BGT8</accession>
<dbReference type="AlphaFoldDB" id="A0A061BGT8"/>
<dbReference type="GO" id="GO:0120547">
    <property type="term" value="F:heme A synthase activity"/>
    <property type="evidence" value="ECO:0007669"/>
    <property type="project" value="UniProtKB-EC"/>
</dbReference>
<evidence type="ECO:0000256" key="9">
    <source>
        <dbReference type="ARBA" id="ARBA00023136"/>
    </source>
</evidence>
<organism evidence="14">
    <name type="scientific">Cyberlindnera fabianii</name>
    <name type="common">Yeast</name>
    <name type="synonym">Hansenula fabianii</name>
    <dbReference type="NCBI Taxonomy" id="36022"/>
    <lineage>
        <taxon>Eukaryota</taxon>
        <taxon>Fungi</taxon>
        <taxon>Dikarya</taxon>
        <taxon>Ascomycota</taxon>
        <taxon>Saccharomycotina</taxon>
        <taxon>Saccharomycetes</taxon>
        <taxon>Phaffomycetales</taxon>
        <taxon>Phaffomycetaceae</taxon>
        <taxon>Cyberlindnera</taxon>
    </lineage>
</organism>